<dbReference type="EMBL" id="KX118285">
    <property type="protein sequence ID" value="AOZ61038.1"/>
    <property type="molecule type" value="Genomic_DNA"/>
</dbReference>
<dbReference type="AlphaFoldDB" id="A0A1I9S396"/>
<name>A0A1I9S396_ENTCL</name>
<organism evidence="1">
    <name type="scientific">Enterobacter cloacae</name>
    <dbReference type="NCBI Taxonomy" id="550"/>
    <lineage>
        <taxon>Bacteria</taxon>
        <taxon>Pseudomonadati</taxon>
        <taxon>Pseudomonadota</taxon>
        <taxon>Gammaproteobacteria</taxon>
        <taxon>Enterobacterales</taxon>
        <taxon>Enterobacteriaceae</taxon>
        <taxon>Enterobacter</taxon>
        <taxon>Enterobacter cloacae complex</taxon>
    </lineage>
</organism>
<sequence length="60" mass="6692">MQKDPLESPGNGQAGWGKGYFYLSLASGRLYLLLIYPKNAKDDLSENEKAAMKALMQQLK</sequence>
<accession>A0A1I9S396</accession>
<reference evidence="1" key="1">
    <citation type="journal article" date="2016" name="Int. J. Antimicrob. Agents">
        <title>Identification of a novel IMI carbapenemase variant (IMI-9) in Enterobacter cloacae complex.</title>
        <authorList>
            <person name="Di Luca M.C."/>
            <person name="Skaare D."/>
            <person name="Aasnaes B."/>
            <person name="Sundsfjord A."/>
            <person name="Samuelsen O."/>
        </authorList>
    </citation>
    <scope>NUCLEOTIDE SEQUENCE</scope>
    <source>
        <strain evidence="1">50588862</strain>
    </source>
</reference>
<evidence type="ECO:0000313" key="1">
    <source>
        <dbReference type="EMBL" id="AOZ61038.1"/>
    </source>
</evidence>
<protein>
    <submittedName>
        <fullName evidence="1">Putative RelE-like translational repressor toxin</fullName>
    </submittedName>
</protein>
<proteinExistence type="predicted"/>